<dbReference type="PANTHER" id="PTHR15081:SF1">
    <property type="entry name" value="NUCLEAR AUTOANTIGENIC SPERM PROTEIN"/>
    <property type="match status" value="1"/>
</dbReference>
<feature type="region of interest" description="Disordered" evidence="3">
    <location>
        <begin position="1"/>
        <end position="25"/>
    </location>
</feature>
<proteinExistence type="predicted"/>
<dbReference type="PANTHER" id="PTHR15081">
    <property type="entry name" value="NUCLEAR AUTOANTIGENIC SPERM PROTEIN NASP -RELATED"/>
    <property type="match status" value="1"/>
</dbReference>
<accession>A0ABR2WIG9</accession>
<evidence type="ECO:0000256" key="3">
    <source>
        <dbReference type="SAM" id="MobiDB-lite"/>
    </source>
</evidence>
<evidence type="ECO:0000256" key="2">
    <source>
        <dbReference type="ARBA" id="ARBA00022803"/>
    </source>
</evidence>
<keyword evidence="2" id="KW-0802">TPR repeat</keyword>
<evidence type="ECO:0000313" key="6">
    <source>
        <dbReference type="Proteomes" id="UP001479436"/>
    </source>
</evidence>
<organism evidence="5 6">
    <name type="scientific">Basidiobolus ranarum</name>
    <dbReference type="NCBI Taxonomy" id="34480"/>
    <lineage>
        <taxon>Eukaryota</taxon>
        <taxon>Fungi</taxon>
        <taxon>Fungi incertae sedis</taxon>
        <taxon>Zoopagomycota</taxon>
        <taxon>Entomophthoromycotina</taxon>
        <taxon>Basidiobolomycetes</taxon>
        <taxon>Basidiobolales</taxon>
        <taxon>Basidiobolaceae</taxon>
        <taxon>Basidiobolus</taxon>
    </lineage>
</organism>
<name>A0ABR2WIG9_9FUNG</name>
<sequence>MQNSLEPNPPCEESPVCSETTRSSPTTVGQEVHLVESLFFEGRKAMLLFKYKEASQKFGDASKLLAKTHGSLSPQYADALFLYGQALFGSSVQRNSVVKKVGITTENLNDSEFVLNLENELELERGVHQEDTEDFENAWHNLDLARKIYRRIDTVDAKLKLAEVVMVLGDIAMEAENCRQALSEYVESLSLKQLFLKPDDRNLADAYPLCQKHVLHILNEIHQSLTHSYILQSGFDV</sequence>
<dbReference type="Proteomes" id="UP001479436">
    <property type="component" value="Unassembled WGS sequence"/>
</dbReference>
<gene>
    <name evidence="5" type="ORF">K7432_013908</name>
</gene>
<feature type="domain" description="Tetratricopeptide SHNi-TPR" evidence="4">
    <location>
        <begin position="162"/>
        <end position="193"/>
    </location>
</feature>
<keyword evidence="6" id="KW-1185">Reference proteome</keyword>
<evidence type="ECO:0000256" key="1">
    <source>
        <dbReference type="ARBA" id="ARBA00022737"/>
    </source>
</evidence>
<protein>
    <recommendedName>
        <fullName evidence="4">Tetratricopeptide SHNi-TPR domain-containing protein</fullName>
    </recommendedName>
</protein>
<dbReference type="InterPro" id="IPR011990">
    <property type="entry name" value="TPR-like_helical_dom_sf"/>
</dbReference>
<dbReference type="Pfam" id="PF10516">
    <property type="entry name" value="SHNi-TPR"/>
    <property type="match status" value="1"/>
</dbReference>
<reference evidence="5 6" key="1">
    <citation type="submission" date="2023-04" db="EMBL/GenBank/DDBJ databases">
        <title>Genome of Basidiobolus ranarum AG-B5.</title>
        <authorList>
            <person name="Stajich J.E."/>
            <person name="Carter-House D."/>
            <person name="Gryganskyi A."/>
        </authorList>
    </citation>
    <scope>NUCLEOTIDE SEQUENCE [LARGE SCALE GENOMIC DNA]</scope>
    <source>
        <strain evidence="5 6">AG-B5</strain>
    </source>
</reference>
<dbReference type="Gene3D" id="1.25.40.10">
    <property type="entry name" value="Tetratricopeptide repeat domain"/>
    <property type="match status" value="1"/>
</dbReference>
<dbReference type="EMBL" id="JASJQH010001453">
    <property type="protein sequence ID" value="KAK9761298.1"/>
    <property type="molecule type" value="Genomic_DNA"/>
</dbReference>
<comment type="caution">
    <text evidence="5">The sequence shown here is derived from an EMBL/GenBank/DDBJ whole genome shotgun (WGS) entry which is preliminary data.</text>
</comment>
<keyword evidence="1" id="KW-0677">Repeat</keyword>
<dbReference type="InterPro" id="IPR051730">
    <property type="entry name" value="NASP-like"/>
</dbReference>
<evidence type="ECO:0000313" key="5">
    <source>
        <dbReference type="EMBL" id="KAK9761298.1"/>
    </source>
</evidence>
<evidence type="ECO:0000259" key="4">
    <source>
        <dbReference type="Pfam" id="PF10516"/>
    </source>
</evidence>
<dbReference type="InterPro" id="IPR019544">
    <property type="entry name" value="Tetratricopeptide_SHNi-TPR_dom"/>
</dbReference>